<dbReference type="GO" id="GO:0015074">
    <property type="term" value="P:DNA integration"/>
    <property type="evidence" value="ECO:0007669"/>
    <property type="project" value="InterPro"/>
</dbReference>
<evidence type="ECO:0000313" key="8">
    <source>
        <dbReference type="Proteomes" id="UP000223606"/>
    </source>
</evidence>
<sequence>MKTVDTIARVRRAFHVQGWSVKRICRELHVSRNTVRKILRSDETSFSYERERQPQPKIGPFHEQIDKMLSDNRVKPERERLTLVRIYEELRTFGYGGSYDAVRRYARSWAKTQGSATATAYVPLLFPAGDAFQFDWSHEVVVLGGVTVTVKVAQVRLCHRRMMFVRAYPRETQEMVFDAHDRAFAFFGGVCARGIYDNMKTAVETIFIGKNREYNRRFVQMCSHYLVQPVACTAASGWEKGQVENQVGLVRERFFTPRLRFKNYNDLNAWLLDKCVAYAKAHRHVDQTERTIWEVFEDERDKLIPYRVPFDGFHATTASVSKTCTVRFGNNKYSVLSTAVGRPVEVLAYADRIVIRQDGTVVAEHTRAFGRGETIYDPWHYLPVLARKPGALRNGAPFQNWALPPAVDRVRHRLKDVEDGDRQMVAILAMVPQDGIEAVEAACQEAIDQNVCSAPVILNILARQRDPAPAITIVTPDALRLRHEPSADCSRYDSLRRIN</sequence>
<dbReference type="GO" id="GO:0006310">
    <property type="term" value="P:DNA recombination"/>
    <property type="evidence" value="ECO:0007669"/>
    <property type="project" value="UniProtKB-KW"/>
</dbReference>
<feature type="domain" description="Integrase catalytic" evidence="6">
    <location>
        <begin position="119"/>
        <end position="300"/>
    </location>
</feature>
<evidence type="ECO:0000256" key="3">
    <source>
        <dbReference type="ARBA" id="ARBA00023125"/>
    </source>
</evidence>
<dbReference type="InterPro" id="IPR001584">
    <property type="entry name" value="Integrase_cat-core"/>
</dbReference>
<name>A0A2C9D2H0_9HYPH</name>
<accession>A0A2C9D2H0</accession>
<dbReference type="OrthoDB" id="2065409at2"/>
<dbReference type="InterPro" id="IPR054353">
    <property type="entry name" value="IstA-like_C"/>
</dbReference>
<keyword evidence="3" id="KW-0238">DNA-binding</keyword>
<dbReference type="InterPro" id="IPR012337">
    <property type="entry name" value="RNaseH-like_sf"/>
</dbReference>
<dbReference type="PANTHER" id="PTHR35004:SF7">
    <property type="entry name" value="INTEGRASE PROTEIN"/>
    <property type="match status" value="1"/>
</dbReference>
<dbReference type="AlphaFoldDB" id="A0A2C9D2H0"/>
<reference evidence="8" key="1">
    <citation type="submission" date="2017-09" db="EMBL/GenBank/DDBJ databases">
        <title>Genome sequence of Nannocystis excedens DSM 71.</title>
        <authorList>
            <person name="Blom J."/>
        </authorList>
    </citation>
    <scope>NUCLEOTIDE SEQUENCE [LARGE SCALE GENOMIC DNA]</scope>
    <source>
        <strain evidence="8">type strain: E19</strain>
    </source>
</reference>
<keyword evidence="8" id="KW-1185">Reference proteome</keyword>
<dbReference type="PROSITE" id="PS50994">
    <property type="entry name" value="INTEGRASE"/>
    <property type="match status" value="1"/>
</dbReference>
<evidence type="ECO:0000313" key="7">
    <source>
        <dbReference type="EMBL" id="SON54358.1"/>
    </source>
</evidence>
<proteinExistence type="inferred from homology"/>
<keyword evidence="4" id="KW-0233">DNA recombination</keyword>
<dbReference type="GO" id="GO:0032196">
    <property type="term" value="P:transposition"/>
    <property type="evidence" value="ECO:0007669"/>
    <property type="project" value="UniProtKB-KW"/>
</dbReference>
<evidence type="ECO:0000256" key="4">
    <source>
        <dbReference type="ARBA" id="ARBA00023172"/>
    </source>
</evidence>
<dbReference type="InterPro" id="IPR017894">
    <property type="entry name" value="HTH_IS21_transposase_type"/>
</dbReference>
<dbReference type="GO" id="GO:0003677">
    <property type="term" value="F:DNA binding"/>
    <property type="evidence" value="ECO:0007669"/>
    <property type="project" value="UniProtKB-KW"/>
</dbReference>
<dbReference type="PANTHER" id="PTHR35004">
    <property type="entry name" value="TRANSPOSASE RV3428C-RELATED"/>
    <property type="match status" value="1"/>
</dbReference>
<dbReference type="SUPFAM" id="SSF53098">
    <property type="entry name" value="Ribonuclease H-like"/>
    <property type="match status" value="1"/>
</dbReference>
<dbReference type="InterPro" id="IPR036397">
    <property type="entry name" value="RNaseH_sf"/>
</dbReference>
<organism evidence="7 8">
    <name type="scientific">Hartmannibacter diazotrophicus</name>
    <dbReference type="NCBI Taxonomy" id="1482074"/>
    <lineage>
        <taxon>Bacteria</taxon>
        <taxon>Pseudomonadati</taxon>
        <taxon>Pseudomonadota</taxon>
        <taxon>Alphaproteobacteria</taxon>
        <taxon>Hyphomicrobiales</taxon>
        <taxon>Pleomorphomonadaceae</taxon>
        <taxon>Hartmannibacter</taxon>
    </lineage>
</organism>
<evidence type="ECO:0000256" key="2">
    <source>
        <dbReference type="ARBA" id="ARBA00022578"/>
    </source>
</evidence>
<evidence type="ECO:0000259" key="5">
    <source>
        <dbReference type="PROSITE" id="PS50531"/>
    </source>
</evidence>
<dbReference type="SUPFAM" id="SSF46689">
    <property type="entry name" value="Homeodomain-like"/>
    <property type="match status" value="1"/>
</dbReference>
<comment type="similarity">
    <text evidence="1">Belongs to the transposase IS21/IS408/IS1162 family.</text>
</comment>
<dbReference type="Pfam" id="PF13384">
    <property type="entry name" value="HTH_23"/>
    <property type="match status" value="1"/>
</dbReference>
<evidence type="ECO:0000256" key="1">
    <source>
        <dbReference type="ARBA" id="ARBA00009277"/>
    </source>
</evidence>
<dbReference type="Pfam" id="PF22483">
    <property type="entry name" value="Mu-transpos_C_2"/>
    <property type="match status" value="1"/>
</dbReference>
<dbReference type="EMBL" id="LT960614">
    <property type="protein sequence ID" value="SON54358.1"/>
    <property type="molecule type" value="Genomic_DNA"/>
</dbReference>
<gene>
    <name evidence="7" type="ORF">HDIA_0817</name>
</gene>
<feature type="domain" description="HTH IS21-type" evidence="5">
    <location>
        <begin position="6"/>
        <end position="69"/>
    </location>
</feature>
<protein>
    <submittedName>
        <fullName evidence="7">Transposase</fullName>
    </submittedName>
</protein>
<dbReference type="InterPro" id="IPR009057">
    <property type="entry name" value="Homeodomain-like_sf"/>
</dbReference>
<dbReference type="KEGG" id="hdi:HDIA_0817"/>
<dbReference type="Gene3D" id="3.30.420.10">
    <property type="entry name" value="Ribonuclease H-like superfamily/Ribonuclease H"/>
    <property type="match status" value="1"/>
</dbReference>
<evidence type="ECO:0000259" key="6">
    <source>
        <dbReference type="PROSITE" id="PS50994"/>
    </source>
</evidence>
<dbReference type="NCBIfam" id="NF033546">
    <property type="entry name" value="transpos_IS21"/>
    <property type="match status" value="1"/>
</dbReference>
<dbReference type="PROSITE" id="PS50531">
    <property type="entry name" value="HTH_IS21"/>
    <property type="match status" value="1"/>
</dbReference>
<keyword evidence="2" id="KW-0815">Transposition</keyword>
<dbReference type="Proteomes" id="UP000223606">
    <property type="component" value="Chromosome 1"/>
</dbReference>